<sequence length="69" mass="7729">MAFILLTLVRCLQAKWKVNADEAGFGMTGNIHKWKQVSDCLIANCQIVKLRIAVNCQFHSNFSSAAFNI</sequence>
<evidence type="ECO:0000313" key="2">
    <source>
        <dbReference type="EMBL" id="CRL02028.1"/>
    </source>
</evidence>
<dbReference type="Proteomes" id="UP000183832">
    <property type="component" value="Unassembled WGS sequence"/>
</dbReference>
<evidence type="ECO:0000313" key="3">
    <source>
        <dbReference type="Proteomes" id="UP000183832"/>
    </source>
</evidence>
<evidence type="ECO:0000256" key="1">
    <source>
        <dbReference type="SAM" id="SignalP"/>
    </source>
</evidence>
<proteinExistence type="predicted"/>
<keyword evidence="1" id="KW-0732">Signal</keyword>
<keyword evidence="3" id="KW-1185">Reference proteome</keyword>
<accession>A0A1J1IR51</accession>
<organism evidence="2 3">
    <name type="scientific">Clunio marinus</name>
    <dbReference type="NCBI Taxonomy" id="568069"/>
    <lineage>
        <taxon>Eukaryota</taxon>
        <taxon>Metazoa</taxon>
        <taxon>Ecdysozoa</taxon>
        <taxon>Arthropoda</taxon>
        <taxon>Hexapoda</taxon>
        <taxon>Insecta</taxon>
        <taxon>Pterygota</taxon>
        <taxon>Neoptera</taxon>
        <taxon>Endopterygota</taxon>
        <taxon>Diptera</taxon>
        <taxon>Nematocera</taxon>
        <taxon>Chironomoidea</taxon>
        <taxon>Chironomidae</taxon>
        <taxon>Clunio</taxon>
    </lineage>
</organism>
<protein>
    <submittedName>
        <fullName evidence="2">CLUMA_CG015679, isoform A</fullName>
    </submittedName>
</protein>
<name>A0A1J1IR51_9DIPT</name>
<dbReference type="AlphaFoldDB" id="A0A1J1IR51"/>
<feature type="chain" id="PRO_5012453033" evidence="1">
    <location>
        <begin position="21"/>
        <end position="69"/>
    </location>
</feature>
<gene>
    <name evidence="2" type="ORF">CLUMA_CG015679</name>
</gene>
<feature type="signal peptide" evidence="1">
    <location>
        <begin position="1"/>
        <end position="20"/>
    </location>
</feature>
<reference evidence="2 3" key="1">
    <citation type="submission" date="2015-04" db="EMBL/GenBank/DDBJ databases">
        <authorList>
            <person name="Syromyatnikov M.Y."/>
            <person name="Popov V.N."/>
        </authorList>
    </citation>
    <scope>NUCLEOTIDE SEQUENCE [LARGE SCALE GENOMIC DNA]</scope>
</reference>
<dbReference type="EMBL" id="CVRI01000057">
    <property type="protein sequence ID" value="CRL02028.1"/>
    <property type="molecule type" value="Genomic_DNA"/>
</dbReference>